<dbReference type="InterPro" id="IPR036737">
    <property type="entry name" value="OmpA-like_sf"/>
</dbReference>
<reference evidence="2" key="1">
    <citation type="journal article" date="2017" name="Appl. Environ. Microbiol.">
        <title>Molecular characterization of an Endozoicomonas-like organism causing infection in king scallop Pecten maximus L.</title>
        <authorList>
            <person name="Cano I."/>
            <person name="van Aerle R."/>
            <person name="Ross S."/>
            <person name="Verner-Jeffreys D.W."/>
            <person name="Paley R.K."/>
            <person name="Rimmer G."/>
            <person name="Ryder D."/>
            <person name="Hooper P."/>
            <person name="Stone D."/>
            <person name="Feist S.W."/>
        </authorList>
    </citation>
    <scope>NUCLEOTIDE SEQUENCE</scope>
</reference>
<accession>A0A2H9TBX2</accession>
<evidence type="ECO:0000313" key="2">
    <source>
        <dbReference type="EMBL" id="PJE80704.1"/>
    </source>
</evidence>
<dbReference type="InterPro" id="IPR008023">
    <property type="entry name" value="DUF748"/>
</dbReference>
<dbReference type="Gene3D" id="3.30.1330.60">
    <property type="entry name" value="OmpA-like domain"/>
    <property type="match status" value="1"/>
</dbReference>
<sequence length="648" mass="71631">MSQISKKSMVRYVVWGVSVCVVTSVLVSIPLWRSLFNSLPVDQMVSEFEQKTGLSVTFHETQYDIWQGVLTLDDVTVAADNGVRIQSDTVTVNIPVMRYLRNQPLLAGEEWRFDQGSVRYRQLSLLFSQLSADLNQGTDIDFIFHGQEDKGANWQFRGQWQVSQRSLKGSLAIENQPFNRFSQFWHALSDSDQGNVVHAQCKVSGEFSVTGQLDSGFMLKGDAALSEGSLVLPDGKISWQEATLSHLTFNSQNASWQADNLNIADAVVNSSRPERLLLSQNTLPLTFNSLSMMNGTMFSSALGSSKLPFSLNVSVDKDLIHYTINNIELRADEGKKLSLTGGVTRHNTQEVPFLVQFSGVSLPTKDKEVPVLAGADVSGSVISGKVDGAFFLSGNIKADGSIQFDKLMYQLGEADKGKPWVNRLMSDGQSPLQTEFSVSDEAGSFRKAVLMSVDQKWQPVVDKPFEYLSTIHGIDAPLTPEICFEKGSEQIASESRKNLEMLAKALMVRPALKIKVNGYAGRKTDGHALAKKEIEADLLSVYRAIHGDKVTTVPVSERSVLLEQMYLRLQGKKLPDVGTKNSKERAEDAEQWLIEHWPGDHEVTLSGLAAKRSEQIQSLLLQYGISQDRISIISKGVGAATQSFIELE</sequence>
<evidence type="ECO:0008006" key="3">
    <source>
        <dbReference type="Google" id="ProtNLM"/>
    </source>
</evidence>
<dbReference type="EMBL" id="NSIT01000008">
    <property type="protein sequence ID" value="PJE80704.1"/>
    <property type="molecule type" value="Genomic_DNA"/>
</dbReference>
<name>A0A2H9TBX2_9ZZZZ</name>
<proteinExistence type="predicted"/>
<dbReference type="AlphaFoldDB" id="A0A2H9TBX2"/>
<comment type="caution">
    <text evidence="2">The sequence shown here is derived from an EMBL/GenBank/DDBJ whole genome shotgun (WGS) entry which is preliminary data.</text>
</comment>
<protein>
    <recommendedName>
        <fullName evidence="3">OmpA-like domain-containing protein</fullName>
    </recommendedName>
</protein>
<feature type="transmembrane region" description="Helical" evidence="1">
    <location>
        <begin position="12"/>
        <end position="32"/>
    </location>
</feature>
<keyword evidence="1" id="KW-0472">Membrane</keyword>
<gene>
    <name evidence="2" type="ORF">CI610_00301</name>
</gene>
<organism evidence="2">
    <name type="scientific">invertebrate metagenome</name>
    <dbReference type="NCBI Taxonomy" id="1711999"/>
    <lineage>
        <taxon>unclassified sequences</taxon>
        <taxon>metagenomes</taxon>
        <taxon>organismal metagenomes</taxon>
    </lineage>
</organism>
<keyword evidence="1" id="KW-1133">Transmembrane helix</keyword>
<dbReference type="Pfam" id="PF05359">
    <property type="entry name" value="DUF748"/>
    <property type="match status" value="1"/>
</dbReference>
<evidence type="ECO:0000256" key="1">
    <source>
        <dbReference type="SAM" id="Phobius"/>
    </source>
</evidence>
<keyword evidence="1" id="KW-0812">Transmembrane</keyword>